<reference evidence="1" key="1">
    <citation type="submission" date="2021-03" db="EMBL/GenBank/DDBJ databases">
        <title>Draft genome sequence of rust myrtle Austropuccinia psidii MF-1, a brazilian biotype.</title>
        <authorList>
            <person name="Quecine M.C."/>
            <person name="Pachon D.M.R."/>
            <person name="Bonatelli M.L."/>
            <person name="Correr F.H."/>
            <person name="Franceschini L.M."/>
            <person name="Leite T.F."/>
            <person name="Margarido G.R.A."/>
            <person name="Almeida C.A."/>
            <person name="Ferrarezi J.A."/>
            <person name="Labate C.A."/>
        </authorList>
    </citation>
    <scope>NUCLEOTIDE SEQUENCE</scope>
    <source>
        <strain evidence="1">MF-1</strain>
    </source>
</reference>
<sequence>MHFPPSPYLEAELPFFDFDSSICSSMEAEYLTSDLSDTNDDDSVQVITGEGIKEASSGGTASNAKKRRCIRSDVYEYFENLTPNGVWDQEKKMFRYTYKCRHCSVATAVLGHNTSNLNKHWSKCCGRYTAWDARCPGSIDPNLGAKLAAK</sequence>
<dbReference type="EMBL" id="AVOT02013615">
    <property type="protein sequence ID" value="MBW0496422.1"/>
    <property type="molecule type" value="Genomic_DNA"/>
</dbReference>
<proteinExistence type="predicted"/>
<evidence type="ECO:0000313" key="2">
    <source>
        <dbReference type="Proteomes" id="UP000765509"/>
    </source>
</evidence>
<gene>
    <name evidence="1" type="ORF">O181_036137</name>
</gene>
<dbReference type="Proteomes" id="UP000765509">
    <property type="component" value="Unassembled WGS sequence"/>
</dbReference>
<evidence type="ECO:0000313" key="1">
    <source>
        <dbReference type="EMBL" id="MBW0496422.1"/>
    </source>
</evidence>
<protein>
    <submittedName>
        <fullName evidence="1">Uncharacterized protein</fullName>
    </submittedName>
</protein>
<keyword evidence="2" id="KW-1185">Reference proteome</keyword>
<organism evidence="1 2">
    <name type="scientific">Austropuccinia psidii MF-1</name>
    <dbReference type="NCBI Taxonomy" id="1389203"/>
    <lineage>
        <taxon>Eukaryota</taxon>
        <taxon>Fungi</taxon>
        <taxon>Dikarya</taxon>
        <taxon>Basidiomycota</taxon>
        <taxon>Pucciniomycotina</taxon>
        <taxon>Pucciniomycetes</taxon>
        <taxon>Pucciniales</taxon>
        <taxon>Sphaerophragmiaceae</taxon>
        <taxon>Austropuccinia</taxon>
    </lineage>
</organism>
<dbReference type="AlphaFoldDB" id="A0A9Q3H9M3"/>
<accession>A0A9Q3H9M3</accession>
<comment type="caution">
    <text evidence="1">The sequence shown here is derived from an EMBL/GenBank/DDBJ whole genome shotgun (WGS) entry which is preliminary data.</text>
</comment>
<name>A0A9Q3H9M3_9BASI</name>